<dbReference type="InterPro" id="IPR000569">
    <property type="entry name" value="HECT_dom"/>
</dbReference>
<dbReference type="GO" id="GO:0016874">
    <property type="term" value="F:ligase activity"/>
    <property type="evidence" value="ECO:0007669"/>
    <property type="project" value="UniProtKB-KW"/>
</dbReference>
<accession>A0ABS2Z6H7</accession>
<dbReference type="Gene3D" id="3.30.2410.10">
    <property type="entry name" value="Hect, E3 ligase catalytic domain"/>
    <property type="match status" value="1"/>
</dbReference>
<keyword evidence="1" id="KW-0808">Transferase</keyword>
<evidence type="ECO:0000256" key="2">
    <source>
        <dbReference type="ARBA" id="ARBA00022786"/>
    </source>
</evidence>
<keyword evidence="2 3" id="KW-0833">Ubl conjugation pathway</keyword>
<sequence>EILAELAKQIQSNKVSRFNINRGDIWDGALRGFRRSTYNPTYTMLVKFTDDSGNTEHAIDAGGPKRQFLQLLIQDLQYQRTFEGKENEKYLRCDKAASDKTSTCDPSLEDILMFATGLRAIPPLGLQPRPTICFHHDGSLLPVANTCGNILTLPIHKTYDNFRFYVSFGILNSPGFWPVLT</sequence>
<gene>
    <name evidence="5" type="primary">G2e3_33</name>
    <name evidence="5" type="ORF">GTO92_0018487</name>
</gene>
<protein>
    <submittedName>
        <fullName evidence="5">G2E3 ligase</fullName>
    </submittedName>
</protein>
<dbReference type="SUPFAM" id="SSF56204">
    <property type="entry name" value="Hect, E3 ligase catalytic domain"/>
    <property type="match status" value="2"/>
</dbReference>
<reference evidence="5" key="1">
    <citation type="journal article" date="2021" name="Cell">
        <title>Tracing the genetic footprints of vertebrate landing in non-teleost ray-finned fishes.</title>
        <authorList>
            <person name="Bi X."/>
            <person name="Wang K."/>
            <person name="Yang L."/>
            <person name="Pan H."/>
            <person name="Jiang H."/>
            <person name="Wei Q."/>
            <person name="Fang M."/>
            <person name="Yu H."/>
            <person name="Zhu C."/>
            <person name="Cai Y."/>
            <person name="He Y."/>
            <person name="Gan X."/>
            <person name="Zeng H."/>
            <person name="Yu D."/>
            <person name="Zhu Y."/>
            <person name="Jiang H."/>
            <person name="Qiu Q."/>
            <person name="Yang H."/>
            <person name="Zhang Y.E."/>
            <person name="Wang W."/>
            <person name="Zhu M."/>
            <person name="He S."/>
            <person name="Zhang G."/>
        </authorList>
    </citation>
    <scope>NUCLEOTIDE SEQUENCE</scope>
    <source>
        <strain evidence="5">Bchr_001</strain>
    </source>
</reference>
<keyword evidence="6" id="KW-1185">Reference proteome</keyword>
<evidence type="ECO:0000256" key="3">
    <source>
        <dbReference type="PROSITE-ProRule" id="PRU00104"/>
    </source>
</evidence>
<comment type="caution">
    <text evidence="5">The sequence shown here is derived from an EMBL/GenBank/DDBJ whole genome shotgun (WGS) entry which is preliminary data.</text>
</comment>
<dbReference type="PROSITE" id="PS50237">
    <property type="entry name" value="HECT"/>
    <property type="match status" value="1"/>
</dbReference>
<feature type="non-terminal residue" evidence="5">
    <location>
        <position position="181"/>
    </location>
</feature>
<dbReference type="Pfam" id="PF00632">
    <property type="entry name" value="HECT"/>
    <property type="match status" value="1"/>
</dbReference>
<feature type="active site" description="Glycyl thioester intermediate" evidence="3">
    <location>
        <position position="147"/>
    </location>
</feature>
<proteinExistence type="predicted"/>
<evidence type="ECO:0000313" key="6">
    <source>
        <dbReference type="Proteomes" id="UP001166052"/>
    </source>
</evidence>
<dbReference type="InterPro" id="IPR035983">
    <property type="entry name" value="Hect_E3_ubiquitin_ligase"/>
</dbReference>
<organism evidence="5 6">
    <name type="scientific">Polypterus senegalus</name>
    <name type="common">Senegal bichir</name>
    <dbReference type="NCBI Taxonomy" id="55291"/>
    <lineage>
        <taxon>Eukaryota</taxon>
        <taxon>Metazoa</taxon>
        <taxon>Chordata</taxon>
        <taxon>Craniata</taxon>
        <taxon>Vertebrata</taxon>
        <taxon>Euteleostomi</taxon>
        <taxon>Actinopterygii</taxon>
        <taxon>Polypteriformes</taxon>
        <taxon>Polypteridae</taxon>
        <taxon>Polypterus</taxon>
    </lineage>
</organism>
<evidence type="ECO:0000256" key="1">
    <source>
        <dbReference type="ARBA" id="ARBA00022679"/>
    </source>
</evidence>
<evidence type="ECO:0000313" key="5">
    <source>
        <dbReference type="EMBL" id="MBN3294635.1"/>
    </source>
</evidence>
<evidence type="ECO:0000259" key="4">
    <source>
        <dbReference type="PROSITE" id="PS50237"/>
    </source>
</evidence>
<dbReference type="EMBL" id="JAAWVN010027541">
    <property type="protein sequence ID" value="MBN3294635.1"/>
    <property type="molecule type" value="Genomic_DNA"/>
</dbReference>
<dbReference type="Proteomes" id="UP001166052">
    <property type="component" value="Unassembled WGS sequence"/>
</dbReference>
<keyword evidence="5" id="KW-0436">Ligase</keyword>
<name>A0ABS2Z6H7_POLSE</name>
<feature type="domain" description="HECT" evidence="4">
    <location>
        <begin position="111"/>
        <end position="176"/>
    </location>
</feature>
<feature type="non-terminal residue" evidence="5">
    <location>
        <position position="1"/>
    </location>
</feature>